<evidence type="ECO:0000313" key="2">
    <source>
        <dbReference type="EMBL" id="CCA23973.1"/>
    </source>
</evidence>
<reference evidence="2" key="2">
    <citation type="submission" date="2011-02" db="EMBL/GenBank/DDBJ databases">
        <authorList>
            <person name="MacLean D."/>
        </authorList>
    </citation>
    <scope>NUCLEOTIDE SEQUENCE</scope>
</reference>
<name>F0WRK9_9STRA</name>
<protein>
    <submittedName>
        <fullName evidence="2">AlNc14C216G9010 protein</fullName>
    </submittedName>
</protein>
<proteinExistence type="predicted"/>
<dbReference type="HOGENOM" id="CLU_2325077_0_0_1"/>
<evidence type="ECO:0000256" key="1">
    <source>
        <dbReference type="SAM" id="SignalP"/>
    </source>
</evidence>
<feature type="signal peptide" evidence="1">
    <location>
        <begin position="1"/>
        <end position="22"/>
    </location>
</feature>
<gene>
    <name evidence="2" type="primary">AlNc14C216G9010</name>
    <name evidence="2" type="ORF">ALNC14_101170</name>
</gene>
<feature type="chain" id="PRO_5003263565" evidence="1">
    <location>
        <begin position="23"/>
        <end position="99"/>
    </location>
</feature>
<sequence>MLFVAFCLLCAIFALDHSSVHSRGSDMSALRTNEANDSMTPTTLTMTIVKQNDFNISSSRLVVDSITDMYKQLPVQIMRGTTQLLDLLWSTKKSDGVQG</sequence>
<accession>F0WRK9</accession>
<reference evidence="2" key="1">
    <citation type="journal article" date="2011" name="PLoS Biol.">
        <title>Gene gain and loss during evolution of obligate parasitism in the white rust pathogen of Arabidopsis thaliana.</title>
        <authorList>
            <person name="Kemen E."/>
            <person name="Gardiner A."/>
            <person name="Schultz-Larsen T."/>
            <person name="Kemen A.C."/>
            <person name="Balmuth A.L."/>
            <person name="Robert-Seilaniantz A."/>
            <person name="Bailey K."/>
            <person name="Holub E."/>
            <person name="Studholme D.J."/>
            <person name="Maclean D."/>
            <person name="Jones J.D."/>
        </authorList>
    </citation>
    <scope>NUCLEOTIDE SEQUENCE</scope>
</reference>
<dbReference type="EMBL" id="FR824261">
    <property type="protein sequence ID" value="CCA23973.1"/>
    <property type="molecule type" value="Genomic_DNA"/>
</dbReference>
<keyword evidence="1" id="KW-0732">Signal</keyword>
<dbReference type="AlphaFoldDB" id="F0WRK9"/>
<organism evidence="2">
    <name type="scientific">Albugo laibachii Nc14</name>
    <dbReference type="NCBI Taxonomy" id="890382"/>
    <lineage>
        <taxon>Eukaryota</taxon>
        <taxon>Sar</taxon>
        <taxon>Stramenopiles</taxon>
        <taxon>Oomycota</taxon>
        <taxon>Peronosporomycetes</taxon>
        <taxon>Albuginales</taxon>
        <taxon>Albuginaceae</taxon>
        <taxon>Albugo</taxon>
    </lineage>
</organism>